<dbReference type="Gene3D" id="2.40.10.10">
    <property type="entry name" value="Trypsin-like serine proteases"/>
    <property type="match status" value="2"/>
</dbReference>
<evidence type="ECO:0000259" key="1">
    <source>
        <dbReference type="Pfam" id="PF00089"/>
    </source>
</evidence>
<dbReference type="AlphaFoldDB" id="A0A2R4T250"/>
<dbReference type="InterPro" id="IPR009003">
    <property type="entry name" value="Peptidase_S1_PA"/>
</dbReference>
<dbReference type="SUPFAM" id="SSF50494">
    <property type="entry name" value="Trypsin-like serine proteases"/>
    <property type="match status" value="1"/>
</dbReference>
<reference evidence="2 3" key="1">
    <citation type="submission" date="2018-01" db="EMBL/GenBank/DDBJ databases">
        <title>Complete genome sequence of Streptomyces lunaelactis MM109T, a Ferroverdin A producer isolated from cave moonmilk deposits.</title>
        <authorList>
            <person name="Naome A."/>
            <person name="Martinet L."/>
            <person name="Maciejewska M."/>
            <person name="Anderssen S."/>
            <person name="Adam D."/>
            <person name="Tenconi E."/>
            <person name="Deflandre B."/>
            <person name="Arguelles-Arias A."/>
            <person name="Calusinska M."/>
            <person name="Copieters W."/>
            <person name="Karim L."/>
            <person name="Hanikenne M."/>
            <person name="Baurain D."/>
            <person name="van Wezel G."/>
            <person name="Smargiasso N."/>
            <person name="de Pauw E."/>
            <person name="Delfosse P."/>
            <person name="Rigali S."/>
        </authorList>
    </citation>
    <scope>NUCLEOTIDE SEQUENCE [LARGE SCALE GENOMIC DNA]</scope>
    <source>
        <strain evidence="2 3">MM109</strain>
    </source>
</reference>
<proteinExistence type="predicted"/>
<sequence length="381" mass="40905">MIRCCCGTPRGVRGRCSATAEGRRRPHAHGRPFVHACHVECECHVVTVLILDQRDSVLRSPWLAVLALALLSGALSTAPATAAPPDADAFWTAERMADAEPVDSGRATGRSGPRAAAAAPPGIRKGTYFGGLPMVGTFFYDGRPLGGTVTSCTGSVVHSGGKDLVLTAGHCAMGLRRATHRIFVPQYRHGLSSARQPGGVYAVNRVFVDPRYERNTKKPVSDLDFAFARLAPNSKGRVEDVTGSLTFTQASGYRHKATVVGYPSSEAVNKRHHALRCDVATYRLPGFRQMRMTCGGFYGGVSGGPWIKDYDPVTRTGKVIGNTGGYNGGGNDQNVDWITYSPLYAKDAQALYDDAVAGTKDADIKRPPYVPSGLRQVRQVR</sequence>
<dbReference type="InterPro" id="IPR043504">
    <property type="entry name" value="Peptidase_S1_PA_chymotrypsin"/>
</dbReference>
<keyword evidence="3" id="KW-1185">Reference proteome</keyword>
<dbReference type="Proteomes" id="UP000244201">
    <property type="component" value="Chromosome"/>
</dbReference>
<evidence type="ECO:0000313" key="3">
    <source>
        <dbReference type="Proteomes" id="UP000244201"/>
    </source>
</evidence>
<accession>A0A2R4T250</accession>
<dbReference type="Pfam" id="PF00089">
    <property type="entry name" value="Trypsin"/>
    <property type="match status" value="1"/>
</dbReference>
<evidence type="ECO:0000313" key="2">
    <source>
        <dbReference type="EMBL" id="AVZ73191.1"/>
    </source>
</evidence>
<feature type="domain" description="Peptidase S1" evidence="1">
    <location>
        <begin position="150"/>
        <end position="327"/>
    </location>
</feature>
<dbReference type="InterPro" id="IPR001254">
    <property type="entry name" value="Trypsin_dom"/>
</dbReference>
<name>A0A2R4T250_9ACTN</name>
<dbReference type="PROSITE" id="PS00134">
    <property type="entry name" value="TRYPSIN_HIS"/>
    <property type="match status" value="1"/>
</dbReference>
<dbReference type="GO" id="GO:0006508">
    <property type="term" value="P:proteolysis"/>
    <property type="evidence" value="ECO:0007669"/>
    <property type="project" value="InterPro"/>
</dbReference>
<dbReference type="GO" id="GO:0004252">
    <property type="term" value="F:serine-type endopeptidase activity"/>
    <property type="evidence" value="ECO:0007669"/>
    <property type="project" value="InterPro"/>
</dbReference>
<dbReference type="EMBL" id="CP026304">
    <property type="protein sequence ID" value="AVZ73191.1"/>
    <property type="molecule type" value="Genomic_DNA"/>
</dbReference>
<gene>
    <name evidence="2" type="ORF">SLUN_14350</name>
</gene>
<organism evidence="2 3">
    <name type="scientific">Streptomyces lunaelactis</name>
    <dbReference type="NCBI Taxonomy" id="1535768"/>
    <lineage>
        <taxon>Bacteria</taxon>
        <taxon>Bacillati</taxon>
        <taxon>Actinomycetota</taxon>
        <taxon>Actinomycetes</taxon>
        <taxon>Kitasatosporales</taxon>
        <taxon>Streptomycetaceae</taxon>
        <taxon>Streptomyces</taxon>
    </lineage>
</organism>
<dbReference type="KEGG" id="slk:SLUN_14350"/>
<dbReference type="InterPro" id="IPR018114">
    <property type="entry name" value="TRYPSIN_HIS"/>
</dbReference>
<protein>
    <recommendedName>
        <fullName evidence="1">Peptidase S1 domain-containing protein</fullName>
    </recommendedName>
</protein>